<dbReference type="Proteomes" id="UP001580346">
    <property type="component" value="Unassembled WGS sequence"/>
</dbReference>
<protein>
    <submittedName>
        <fullName evidence="1">Uncharacterized protein</fullName>
    </submittedName>
</protein>
<comment type="caution">
    <text evidence="1">The sequence shown here is derived from an EMBL/GenBank/DDBJ whole genome shotgun (WGS) entry which is preliminary data.</text>
</comment>
<reference evidence="1 2" key="1">
    <citation type="submission" date="2024-09" db="EMBL/GenBank/DDBJ databases">
        <title>Paenibacillus zeirhizospherea sp. nov., isolated from surface of the maize (Zea mays) roots in a horticulture field, Hungary.</title>
        <authorList>
            <person name="Marton D."/>
            <person name="Farkas M."/>
            <person name="Bedics A."/>
            <person name="Toth E."/>
            <person name="Tancsics A."/>
            <person name="Boka K."/>
            <person name="Maroti G."/>
            <person name="Kriszt B."/>
            <person name="Cserhati M."/>
        </authorList>
    </citation>
    <scope>NUCLEOTIDE SEQUENCE [LARGE SCALE GENOMIC DNA]</scope>
    <source>
        <strain evidence="1 2">KCTC 33519</strain>
    </source>
</reference>
<proteinExistence type="predicted"/>
<keyword evidence="2" id="KW-1185">Reference proteome</keyword>
<evidence type="ECO:0000313" key="1">
    <source>
        <dbReference type="EMBL" id="MFB5266473.1"/>
    </source>
</evidence>
<accession>A0ABV5AQK6</accession>
<gene>
    <name evidence="1" type="ORF">ACE41H_06715</name>
</gene>
<evidence type="ECO:0000313" key="2">
    <source>
        <dbReference type="Proteomes" id="UP001580346"/>
    </source>
</evidence>
<organism evidence="1 2">
    <name type="scientific">Paenibacillus enshidis</name>
    <dbReference type="NCBI Taxonomy" id="1458439"/>
    <lineage>
        <taxon>Bacteria</taxon>
        <taxon>Bacillati</taxon>
        <taxon>Bacillota</taxon>
        <taxon>Bacilli</taxon>
        <taxon>Bacillales</taxon>
        <taxon>Paenibacillaceae</taxon>
        <taxon>Paenibacillus</taxon>
    </lineage>
</organism>
<sequence>MEEKTWRFKVQGEHGEEVVVRPDEIRTVYDLLGKIRNNGRTVSRMEPPLEENIQLKTVEEPFWNTCTS</sequence>
<name>A0ABV5AQK6_9BACL</name>
<dbReference type="EMBL" id="JBHHMI010000004">
    <property type="protein sequence ID" value="MFB5266473.1"/>
    <property type="molecule type" value="Genomic_DNA"/>
</dbReference>
<dbReference type="RefSeq" id="WP_375354204.1">
    <property type="nucleotide sequence ID" value="NZ_JBHHMI010000004.1"/>
</dbReference>